<evidence type="ECO:0000256" key="11">
    <source>
        <dbReference type="ARBA" id="ARBA00037847"/>
    </source>
</evidence>
<keyword evidence="9 12" id="KW-0066">ATP synthesis</keyword>
<keyword evidence="14" id="KW-0175">Coiled coil</keyword>
<keyword evidence="4 12" id="KW-0812">Transmembrane</keyword>
<evidence type="ECO:0000256" key="14">
    <source>
        <dbReference type="SAM" id="Coils"/>
    </source>
</evidence>
<dbReference type="NCBIfam" id="TIGR01144">
    <property type="entry name" value="ATP_synt_b"/>
    <property type="match status" value="1"/>
</dbReference>
<evidence type="ECO:0000256" key="4">
    <source>
        <dbReference type="ARBA" id="ARBA00022692"/>
    </source>
</evidence>
<dbReference type="GO" id="GO:0005886">
    <property type="term" value="C:plasma membrane"/>
    <property type="evidence" value="ECO:0007669"/>
    <property type="project" value="UniProtKB-SubCell"/>
</dbReference>
<organism evidence="15 16">
    <name type="scientific">Anaerosphaera multitolerans</name>
    <dbReference type="NCBI Taxonomy" id="2487351"/>
    <lineage>
        <taxon>Bacteria</taxon>
        <taxon>Bacillati</taxon>
        <taxon>Bacillota</taxon>
        <taxon>Tissierellia</taxon>
        <taxon>Tissierellales</taxon>
        <taxon>Peptoniphilaceae</taxon>
        <taxon>Anaerosphaera</taxon>
    </lineage>
</organism>
<evidence type="ECO:0000313" key="15">
    <source>
        <dbReference type="EMBL" id="RVU54366.1"/>
    </source>
</evidence>
<dbReference type="PANTHER" id="PTHR33445:SF2">
    <property type="entry name" value="ATP SYNTHASE SUBUNIT B', CHLOROPLASTIC"/>
    <property type="match status" value="1"/>
</dbReference>
<dbReference type="GO" id="GO:0045259">
    <property type="term" value="C:proton-transporting ATP synthase complex"/>
    <property type="evidence" value="ECO:0007669"/>
    <property type="project" value="UniProtKB-KW"/>
</dbReference>
<evidence type="ECO:0000256" key="7">
    <source>
        <dbReference type="ARBA" id="ARBA00023065"/>
    </source>
</evidence>
<keyword evidence="2 12" id="KW-0813">Transport</keyword>
<dbReference type="HAMAP" id="MF_01398">
    <property type="entry name" value="ATP_synth_b_bprime"/>
    <property type="match status" value="1"/>
</dbReference>
<dbReference type="GO" id="GO:0046933">
    <property type="term" value="F:proton-transporting ATP synthase activity, rotational mechanism"/>
    <property type="evidence" value="ECO:0007669"/>
    <property type="project" value="UniProtKB-UniRule"/>
</dbReference>
<keyword evidence="5 12" id="KW-0375">Hydrogen ion transport</keyword>
<comment type="subcellular location">
    <subcellularLocation>
        <location evidence="12">Cell membrane</location>
        <topology evidence="12">Single-pass membrane protein</topology>
    </subcellularLocation>
    <subcellularLocation>
        <location evidence="11">Endomembrane system</location>
        <topology evidence="11">Single-pass membrane protein</topology>
    </subcellularLocation>
</comment>
<dbReference type="GO" id="GO:0016787">
    <property type="term" value="F:hydrolase activity"/>
    <property type="evidence" value="ECO:0007669"/>
    <property type="project" value="UniProtKB-KW"/>
</dbReference>
<comment type="subunit">
    <text evidence="12">F-type ATPases have 2 components, F(1) - the catalytic core - and F(0) - the membrane proton channel. F(1) has five subunits: alpha(3), beta(3), gamma(1), delta(1), epsilon(1). F(0) has three main subunits: a(1), b(2) and c(10-14). The alpha and beta chains form an alternating ring which encloses part of the gamma chain. F(1) is attached to F(0) by a central stalk formed by the gamma and epsilon chains, while a peripheral stalk is formed by the delta and b chains.</text>
</comment>
<dbReference type="RefSeq" id="WP_127724898.1">
    <property type="nucleotide sequence ID" value="NZ_RLIH01000011.1"/>
</dbReference>
<dbReference type="SUPFAM" id="SSF81573">
    <property type="entry name" value="F1F0 ATP synthase subunit B, membrane domain"/>
    <property type="match status" value="1"/>
</dbReference>
<keyword evidence="15" id="KW-0378">Hydrolase</keyword>
<sequence length="191" mass="22230">MKVLSIMFSSVIMNASADLPDGNIISFDSELLKAILPQVINLIVLIFVLTFILYKPVRNFLDKRSETIKNRLDNARASQDEAEELKEKYEKLLKEIDSEREKVLSTAYKKAMERSDHILMEAKEEAENIYNHAIMEIEEERKNIEDDMKKQLIELSTLMASQFVEVSIDEKTQNQLIEEMLGDWEEGLWLN</sequence>
<keyword evidence="16" id="KW-1185">Reference proteome</keyword>
<keyword evidence="12" id="KW-1003">Cell membrane</keyword>
<reference evidence="15 16" key="1">
    <citation type="submission" date="2018-11" db="EMBL/GenBank/DDBJ databases">
        <title>Genome sequencing and assembly of Anaerosphaera sp. nov., GS7-6-2.</title>
        <authorList>
            <person name="Rettenmaier R."/>
            <person name="Liebl W."/>
            <person name="Zverlov V."/>
        </authorList>
    </citation>
    <scope>NUCLEOTIDE SEQUENCE [LARGE SCALE GENOMIC DNA]</scope>
    <source>
        <strain evidence="15 16">GS7-6-2</strain>
    </source>
</reference>
<evidence type="ECO:0000256" key="10">
    <source>
        <dbReference type="ARBA" id="ARBA00025198"/>
    </source>
</evidence>
<evidence type="ECO:0000256" key="1">
    <source>
        <dbReference type="ARBA" id="ARBA00005513"/>
    </source>
</evidence>
<evidence type="ECO:0000256" key="3">
    <source>
        <dbReference type="ARBA" id="ARBA00022547"/>
    </source>
</evidence>
<dbReference type="InterPro" id="IPR005864">
    <property type="entry name" value="ATP_synth_F0_bsu_bac"/>
</dbReference>
<evidence type="ECO:0000256" key="2">
    <source>
        <dbReference type="ARBA" id="ARBA00022448"/>
    </source>
</evidence>
<dbReference type="PANTHER" id="PTHR33445">
    <property type="entry name" value="ATP SYNTHASE SUBUNIT B', CHLOROPLASTIC"/>
    <property type="match status" value="1"/>
</dbReference>
<dbReference type="AlphaFoldDB" id="A0A437S634"/>
<evidence type="ECO:0000256" key="8">
    <source>
        <dbReference type="ARBA" id="ARBA00023136"/>
    </source>
</evidence>
<keyword evidence="8 12" id="KW-0472">Membrane</keyword>
<evidence type="ECO:0000256" key="13">
    <source>
        <dbReference type="RuleBase" id="RU003848"/>
    </source>
</evidence>
<proteinExistence type="inferred from homology"/>
<protein>
    <recommendedName>
        <fullName evidence="12">ATP synthase subunit b</fullName>
    </recommendedName>
    <alternativeName>
        <fullName evidence="12">ATP synthase F(0) sector subunit b</fullName>
    </alternativeName>
    <alternativeName>
        <fullName evidence="12">ATPase subunit I</fullName>
    </alternativeName>
    <alternativeName>
        <fullName evidence="12">F-type ATPase subunit b</fullName>
        <shortName evidence="12">F-ATPase subunit b</shortName>
    </alternativeName>
</protein>
<dbReference type="OrthoDB" id="1766706at2"/>
<dbReference type="GO" id="GO:0046961">
    <property type="term" value="F:proton-transporting ATPase activity, rotational mechanism"/>
    <property type="evidence" value="ECO:0007669"/>
    <property type="project" value="TreeGrafter"/>
</dbReference>
<dbReference type="EMBL" id="RLIH01000011">
    <property type="protein sequence ID" value="RVU54366.1"/>
    <property type="molecule type" value="Genomic_DNA"/>
</dbReference>
<feature type="coiled-coil region" evidence="14">
    <location>
        <begin position="65"/>
        <end position="154"/>
    </location>
</feature>
<feature type="transmembrane region" description="Helical" evidence="12">
    <location>
        <begin position="33"/>
        <end position="54"/>
    </location>
</feature>
<dbReference type="InterPro" id="IPR050059">
    <property type="entry name" value="ATP_synthase_B_chain"/>
</dbReference>
<evidence type="ECO:0000256" key="9">
    <source>
        <dbReference type="ARBA" id="ARBA00023310"/>
    </source>
</evidence>
<evidence type="ECO:0000256" key="6">
    <source>
        <dbReference type="ARBA" id="ARBA00022989"/>
    </source>
</evidence>
<dbReference type="InterPro" id="IPR002146">
    <property type="entry name" value="ATP_synth_b/b'su_bac/chlpt"/>
</dbReference>
<keyword evidence="7 12" id="KW-0406">Ion transport</keyword>
<evidence type="ECO:0000313" key="16">
    <source>
        <dbReference type="Proteomes" id="UP000288812"/>
    </source>
</evidence>
<accession>A0A437S634</accession>
<comment type="similarity">
    <text evidence="1 12 13">Belongs to the ATPase B chain family.</text>
</comment>
<evidence type="ECO:0000256" key="12">
    <source>
        <dbReference type="HAMAP-Rule" id="MF_01398"/>
    </source>
</evidence>
<keyword evidence="3 12" id="KW-0138">CF(0)</keyword>
<comment type="function">
    <text evidence="10 12">F(1)F(0) ATP synthase produces ATP from ADP in the presence of a proton or sodium gradient. F-type ATPases consist of two structural domains, F(1) containing the extramembraneous catalytic core and F(0) containing the membrane proton channel, linked together by a central stalk and a peripheral stalk. During catalysis, ATP synthesis in the catalytic domain of F(1) is coupled via a rotary mechanism of the central stalk subunits to proton translocation.</text>
</comment>
<comment type="caution">
    <text evidence="15">The sequence shown here is derived from an EMBL/GenBank/DDBJ whole genome shotgun (WGS) entry which is preliminary data.</text>
</comment>
<name>A0A437S634_9FIRM</name>
<comment type="function">
    <text evidence="12">Component of the F(0) channel, it forms part of the peripheral stalk, linking F(1) to F(0).</text>
</comment>
<keyword evidence="6 12" id="KW-1133">Transmembrane helix</keyword>
<dbReference type="Proteomes" id="UP000288812">
    <property type="component" value="Unassembled WGS sequence"/>
</dbReference>
<dbReference type="Pfam" id="PF00430">
    <property type="entry name" value="ATP-synt_B"/>
    <property type="match status" value="1"/>
</dbReference>
<dbReference type="GO" id="GO:0012505">
    <property type="term" value="C:endomembrane system"/>
    <property type="evidence" value="ECO:0007669"/>
    <property type="project" value="UniProtKB-SubCell"/>
</dbReference>
<gene>
    <name evidence="12 15" type="primary">atpF</name>
    <name evidence="15" type="ORF">EF514_07930</name>
</gene>
<evidence type="ECO:0000256" key="5">
    <source>
        <dbReference type="ARBA" id="ARBA00022781"/>
    </source>
</evidence>
<dbReference type="CDD" id="cd06503">
    <property type="entry name" value="ATP-synt_Fo_b"/>
    <property type="match status" value="1"/>
</dbReference>
<dbReference type="InterPro" id="IPR028987">
    <property type="entry name" value="ATP_synth_B-like_membr_sf"/>
</dbReference>